<evidence type="ECO:0000256" key="4">
    <source>
        <dbReference type="ARBA" id="ARBA00022692"/>
    </source>
</evidence>
<keyword evidence="5" id="KW-1133">Transmembrane helix</keyword>
<keyword evidence="9" id="KW-1185">Reference proteome</keyword>
<dbReference type="Pfam" id="PF25539">
    <property type="entry name" value="Bestrophin_2"/>
    <property type="match status" value="1"/>
</dbReference>
<gene>
    <name evidence="8" type="ORF">CTEN210_12228</name>
</gene>
<keyword evidence="7" id="KW-0472">Membrane</keyword>
<accession>A0AAD3D0S7</accession>
<dbReference type="Proteomes" id="UP001054902">
    <property type="component" value="Unassembled WGS sequence"/>
</dbReference>
<keyword evidence="2" id="KW-0813">Transport</keyword>
<dbReference type="PANTHER" id="PTHR33281">
    <property type="entry name" value="UPF0187 PROTEIN YNEE"/>
    <property type="match status" value="1"/>
</dbReference>
<keyword evidence="4" id="KW-0812">Transmembrane</keyword>
<proteinExistence type="predicted"/>
<sequence>MQVSKTLITSSKSVQYWRICSRAFASLTKEDGLTPIFEPKYYKAKKDRSNPNEIYKVDKAHGARLERPSRRSPSRDLNFTPETWELHKSPWRRIRHLKSIHVSSPFQRLLLPDMASIAAVGAALSYYNSFLVDVANQISIDGSAMAGATTAVGLLSGFRLNASYGRYDEGRKFWGEINNSSRDLAGNAMMWLETKEQKDRMIHLIKAFPVALHWHLNHKGGHYHISKHSPSFQEQKYAEFYEEMKDVFDGDTKNPDFVYICENYLKGTHLPLRISSSMRAIIADNVSDPIYNREMDEQVQRLVGCLGMAERVLRTPIPVCFTRHTSRLFFFWSNLLPFALYPAMGPLLTTPASLLVTYSVLGIEDIGVQLEEPFNILPLRQYSEGISDGCNNIRDSYVDQQKTTKKKLSVNGENASLNGGSKTNIPHKKRSEVLAAVNLRNKKHLEI</sequence>
<evidence type="ECO:0000313" key="9">
    <source>
        <dbReference type="Proteomes" id="UP001054902"/>
    </source>
</evidence>
<dbReference type="GO" id="GO:0005254">
    <property type="term" value="F:chloride channel activity"/>
    <property type="evidence" value="ECO:0007669"/>
    <property type="project" value="InterPro"/>
</dbReference>
<comment type="caution">
    <text evidence="8">The sequence shown here is derived from an EMBL/GenBank/DDBJ whole genome shotgun (WGS) entry which is preliminary data.</text>
</comment>
<evidence type="ECO:0000256" key="1">
    <source>
        <dbReference type="ARBA" id="ARBA00004651"/>
    </source>
</evidence>
<keyword evidence="3" id="KW-1003">Cell membrane</keyword>
<evidence type="ECO:0000256" key="5">
    <source>
        <dbReference type="ARBA" id="ARBA00022989"/>
    </source>
</evidence>
<evidence type="ECO:0000256" key="6">
    <source>
        <dbReference type="ARBA" id="ARBA00023065"/>
    </source>
</evidence>
<protein>
    <submittedName>
        <fullName evidence="8">UPF0187-domain-containing protein</fullName>
    </submittedName>
</protein>
<organism evidence="8 9">
    <name type="scientific">Chaetoceros tenuissimus</name>
    <dbReference type="NCBI Taxonomy" id="426638"/>
    <lineage>
        <taxon>Eukaryota</taxon>
        <taxon>Sar</taxon>
        <taxon>Stramenopiles</taxon>
        <taxon>Ochrophyta</taxon>
        <taxon>Bacillariophyta</taxon>
        <taxon>Coscinodiscophyceae</taxon>
        <taxon>Chaetocerotophycidae</taxon>
        <taxon>Chaetocerotales</taxon>
        <taxon>Chaetocerotaceae</taxon>
        <taxon>Chaetoceros</taxon>
    </lineage>
</organism>
<evidence type="ECO:0000256" key="7">
    <source>
        <dbReference type="ARBA" id="ARBA00023136"/>
    </source>
</evidence>
<dbReference type="PANTHER" id="PTHR33281:SF19">
    <property type="entry name" value="VOLTAGE-DEPENDENT ANION CHANNEL-FORMING PROTEIN YNEE"/>
    <property type="match status" value="1"/>
</dbReference>
<dbReference type="GO" id="GO:0005886">
    <property type="term" value="C:plasma membrane"/>
    <property type="evidence" value="ECO:0007669"/>
    <property type="project" value="UniProtKB-SubCell"/>
</dbReference>
<evidence type="ECO:0000256" key="2">
    <source>
        <dbReference type="ARBA" id="ARBA00022448"/>
    </source>
</evidence>
<evidence type="ECO:0000313" key="8">
    <source>
        <dbReference type="EMBL" id="GFH55752.1"/>
    </source>
</evidence>
<dbReference type="InterPro" id="IPR044669">
    <property type="entry name" value="YneE/VCCN1/2-like"/>
</dbReference>
<name>A0AAD3D0S7_9STRA</name>
<comment type="subcellular location">
    <subcellularLocation>
        <location evidence="1">Cell membrane</location>
        <topology evidence="1">Multi-pass membrane protein</topology>
    </subcellularLocation>
</comment>
<keyword evidence="6" id="KW-0406">Ion transport</keyword>
<dbReference type="EMBL" id="BLLK01000051">
    <property type="protein sequence ID" value="GFH55752.1"/>
    <property type="molecule type" value="Genomic_DNA"/>
</dbReference>
<dbReference type="AlphaFoldDB" id="A0AAD3D0S7"/>
<evidence type="ECO:0000256" key="3">
    <source>
        <dbReference type="ARBA" id="ARBA00022475"/>
    </source>
</evidence>
<reference evidence="8 9" key="1">
    <citation type="journal article" date="2021" name="Sci. Rep.">
        <title>The genome of the diatom Chaetoceros tenuissimus carries an ancient integrated fragment of an extant virus.</title>
        <authorList>
            <person name="Hongo Y."/>
            <person name="Kimura K."/>
            <person name="Takaki Y."/>
            <person name="Yoshida Y."/>
            <person name="Baba S."/>
            <person name="Kobayashi G."/>
            <person name="Nagasaki K."/>
            <person name="Hano T."/>
            <person name="Tomaru Y."/>
        </authorList>
    </citation>
    <scope>NUCLEOTIDE SEQUENCE [LARGE SCALE GENOMIC DNA]</scope>
    <source>
        <strain evidence="8 9">NIES-3715</strain>
    </source>
</reference>